<protein>
    <submittedName>
        <fullName evidence="1">CHU large protein</fullName>
    </submittedName>
</protein>
<dbReference type="Pfam" id="PF13585">
    <property type="entry name" value="CHU_C"/>
    <property type="match status" value="1"/>
</dbReference>
<evidence type="ECO:0000313" key="2">
    <source>
        <dbReference type="Proteomes" id="UP000030185"/>
    </source>
</evidence>
<dbReference type="STRING" id="153721.MYP_4938"/>
<dbReference type="RefSeq" id="WP_197060181.1">
    <property type="nucleotide sequence ID" value="NZ_BBLT01000016.1"/>
</dbReference>
<dbReference type="NCBIfam" id="TIGR04131">
    <property type="entry name" value="Bac_Flav_CTERM"/>
    <property type="match status" value="1"/>
</dbReference>
<comment type="caution">
    <text evidence="1">The sequence shown here is derived from an EMBL/GenBank/DDBJ whole genome shotgun (WGS) entry which is preliminary data.</text>
</comment>
<accession>A0A098LMM7</accession>
<organism evidence="1 2">
    <name type="scientific">Sporocytophaga myxococcoides</name>
    <dbReference type="NCBI Taxonomy" id="153721"/>
    <lineage>
        <taxon>Bacteria</taxon>
        <taxon>Pseudomonadati</taxon>
        <taxon>Bacteroidota</taxon>
        <taxon>Cytophagia</taxon>
        <taxon>Cytophagales</taxon>
        <taxon>Cytophagaceae</taxon>
        <taxon>Sporocytophaga</taxon>
    </lineage>
</organism>
<reference evidence="1 2" key="1">
    <citation type="submission" date="2014-09" db="EMBL/GenBank/DDBJ databases">
        <title>Sporocytophaga myxococcoides PG-01 genome sequencing.</title>
        <authorList>
            <person name="Liu L."/>
            <person name="Gao P.J."/>
            <person name="Chen G.J."/>
            <person name="Wang L.S."/>
        </authorList>
    </citation>
    <scope>NUCLEOTIDE SEQUENCE [LARGE SCALE GENOMIC DNA]</scope>
    <source>
        <strain evidence="1 2">PG-01</strain>
    </source>
</reference>
<dbReference type="eggNOG" id="COG3291">
    <property type="taxonomic scope" value="Bacteria"/>
</dbReference>
<dbReference type="EMBL" id="BBLT01000016">
    <property type="protein sequence ID" value="GAL87707.1"/>
    <property type="molecule type" value="Genomic_DNA"/>
</dbReference>
<gene>
    <name evidence="1" type="ORF">MYP_4938</name>
</gene>
<name>A0A098LMM7_9BACT</name>
<keyword evidence="2" id="KW-1185">Reference proteome</keyword>
<proteinExistence type="predicted"/>
<evidence type="ECO:0000313" key="1">
    <source>
        <dbReference type="EMBL" id="GAL87707.1"/>
    </source>
</evidence>
<sequence>MYSQASSSTCDPATPSFVVDLSGNSDSAWFSPSVVRQGLCCGLDPNASPPLRCIEFVLTLDTGAQGIRFDIASGAVPSGSLGYQINCGPYKMVGENICLDGAGPHRLTFCKPGANRNIYTIVSIPKPNVTPPVTVSDNCSATLTAEGFDPSTIQWTSVPYNSIYNSYLNCTSACSTVTATYQPGAPPYIDYQVSGVPIGGCNSTRVTRTTRVYFVNDKAAQIMPKNPTVCFGNSDATITAYGTGGAPPYTYLWSTGETTQSIDVGEGKYWVRISDATSCPAATDTVIVTSYKMPITADAGPDLTSCANNPSVGLSGTVAVATGGVWSGGTGTFSPSNNSLNATYTPSSAEVASGNARLTLTTTGNGSCPPAEDDVIINIVPAPVVNAGADRTICGNNAFALLNGTVTNAGGGTWTGGSGTFSPNSNSLIATYYPSAAEITSGSVTLMLTSTGNGTCLPVSDNVIITITPSPVINAGPDLTICANNSTVNLSATVSVASGLSWTGGTGSFSPNRNVLQPSYIPSAAEIAAGFALLTVTSTGNGNCLPVSDDVRINITPAPVVNAGADRTVCANNPTLALSGSVTVAAGGVWSGGTGTFTPSANTLNASYTPSNSEIAAGKVTLTLTSTGNGLCSPVSDNMVITITPAPIVDAGTDITVCANNSSVSLSGIVTIATGGQWSGGTGTFSPNSGSLATQYNPSASEIAAGSVILTLTSTGNGSCLQVSDNLRINITPAPTVNAGPDLAICATVNNVALNGSVTVASGGTWRTSGTGSFTPNANVLNASYVPSASDKSSGNVTLTLTSIGNGTCIPVTDNMNVTISPVPVVNAGPPKVICADAGYVELSGTVSNASGGIWTSTGTGAFSPANSSLNTNYNLSPGDRTPGVINFTLTSTGNGVCSPVSSQTQVTVTPAPAINAGTDITACSDVSDVQLNGSVSIATGGIWSTSGSGSFSPSPMALNARYIPSPADKAAGSVIISIVSTGNGTCFPVTDQMQINFTPSPIIDAGPDVVVCSDNPAAVLTGSVTVATGGTWTGGAGVFSPGRNSMSVTYTPTVSEILMGSVVLTLTSTGNGTCIPVSDNVVINISPAPIVDAGPDQNLCGNVNSIQINGTVLNVTSYNWTTGGTGVFTNANALNTDYFPTTADTASHSITFELSVTPLTGCSPASDVVTINFTQIPVIDAGSDQTVCENDIPVQLQASGAKARWSGGDGTFYPNDSTLNASYTPSAAELTAGSVALTLTTIANSVCPQVTDNVAISFIKGPVVNVGPDITVCADTAGVPLIASVSNSSGVKWTSTGTGVFSPNDIAVNPTYIPSAADVIAGNVILTLSTTGATICDPVSDYLILRITPAPIVNAGFDNTVCADTSSVQLNGSVTNAGGGVWTTTGLGSFAPGNASLNASYFFTNADTAAHQVTFTLTSTGNGLCKPVSDQVVVNLTPVPFVSAGSDIQVCMDVTVIPLSGLVANTSGMLWSSTGSGYFTPSPVTNAVEYYPSVSDRTSGTATLTLMANATGVCNARTHSVTLSFTPAPTADAGPDQTICADSSMISLQGAVTVASGGAWSTNGSGTFTSPSSLVTAYLVSAEDSAAGKVSIILTTTGNGTCNPVTDEVVLTITPAPTIYAGPDVTHCSDVHAVNIFGLTTVATGGIWTSSGTGIFSPDAAQFNTAYIPSATDTANGSVVLTITSTGNGTCKAVSDQMIINLTPAPIVEAGVAGPICIDIMTSSLNGMVYNAGGGVWSTSGSGTFSNANNLMTDYLLSSTDKANTVVTLYLTSTGNGTCNPVVDSLVLDINPGPLVNAGVDQIICADADSILLSGEYFLAGGAKWSSAGSGLFTPSDTSMIVYYKPSAADTSAGSVKIYLTTFDNMGCNPVTDSLIITLTPAPVINAGTDQLICVNQNSINLSGVVGVATGGMWESSGAGAFNPGSLTLNTSYTIAPADTSAGVYFVLTSTGNGTCKPVKDTLFVAFQQLPEISSSAATICADNSGAPLSGQYSKAQGLKWTTTGTGNFLPSDVDLNITYYPSPADFSSGNIQIQLSTTGNGVCPPATADIAVTVKPAPVIDAGTDKVVCADNPSVNINGTVANAAGGIWSSSGTGSISPDPTLLNVTYYPSDTDIASGKVQLYFTTTGNGDCFPRVDSMLVTITPKPVIYAGEDQLICPNQTSVMLNATVNNAGGGLWSTIGTGTHSAASSLNNTYTFSAADYSAGPIRFIVTSTGNGLCQPVEDTLLVSVFPLPDVFAGADQAVCRDVDAIAFSGGYTIASGATWYSTGTGVFSNPNTTITVYYPSDQDKDNGLVKIYYKTILANTCRQVIDTANLYITPIPLAQTIEDQMVCVDTDQINLSGNITNATGGGWTTSGSGVFLPDTSDLNASYIISAQDRSAGFVRLILTTSGNSGCSNTDSVNVTIYPVPDITLGNGNACIGDQITLNAQPSNIPVLGEASFSWEKENTSLQYTTSSITVTEPGLYKVRYQLGACFRYDEVNLSFHSKPTPQVKDMVEFCMETQKEVVLDGGPADRYLWTKSGNTEKQEVVNQPGMYYVQVFNEFNCSNLDSIKVVDICPPRVFVPGIFTPDHDDINDVFKTFGKYFTAYKFTVFNRWGEIIFYTEDPTEAWDGTYLGEPMPNGVYPWILYYEGLSERYKGPFKEQGSVTVDR</sequence>
<dbReference type="Proteomes" id="UP000030185">
    <property type="component" value="Unassembled WGS sequence"/>
</dbReference>
<dbReference type="InterPro" id="IPR026341">
    <property type="entry name" value="T9SS_type_B"/>
</dbReference>